<dbReference type="Pfam" id="PF13416">
    <property type="entry name" value="SBP_bac_8"/>
    <property type="match status" value="1"/>
</dbReference>
<evidence type="ECO:0000256" key="1">
    <source>
        <dbReference type="SAM" id="SignalP"/>
    </source>
</evidence>
<name>A4XCK2_SALTO</name>
<dbReference type="PATRIC" id="fig|369723.5.peg.4376"/>
<evidence type="ECO:0000313" key="2">
    <source>
        <dbReference type="EMBL" id="ABP56659.1"/>
    </source>
</evidence>
<dbReference type="KEGG" id="stp:Strop_4231"/>
<dbReference type="STRING" id="369723.Strop_4231"/>
<dbReference type="eggNOG" id="COG4134">
    <property type="taxonomic scope" value="Bacteria"/>
</dbReference>
<dbReference type="NCBIfam" id="NF008633">
    <property type="entry name" value="PRK11622.1"/>
    <property type="match status" value="1"/>
</dbReference>
<protein>
    <recommendedName>
        <fullName evidence="4">Extracellular solute-binding protein, family 1</fullName>
    </recommendedName>
</protein>
<evidence type="ECO:0008006" key="4">
    <source>
        <dbReference type="Google" id="ProtNLM"/>
    </source>
</evidence>
<feature type="signal peptide" evidence="1">
    <location>
        <begin position="1"/>
        <end position="23"/>
    </location>
</feature>
<evidence type="ECO:0000313" key="3">
    <source>
        <dbReference type="Proteomes" id="UP000000235"/>
    </source>
</evidence>
<sequence>MNRRWHAVAALTAAGLLAAGCTAGTGDADPAPRDFAQVLREARGQTVNLFMYGGDDGANRYLDEVVAPAARERLDVRINRVPITDTALAVNKVLGEKQAGRGSGGSVDLVWINGENFRTGKQAGLWQCGLVELLPNMRYVDWSEPAVANDFGTPVEGCEVPWSRAQFAFVYDSARVDDPPASLAGLLDWIRAHPGRFTYPAPPDFTGSVFVRHALYAQAGGVDQIPDDVDQAAYDRLTAPLWQTLRELRPALWRAGETYPANEKELNDLYANGQVDFTMTYGPAQVTSLVERGQFPASTRTLLLDEGTIGNTNYLAVPANAANRSAALALADLMLSPELQYEKARPDGWGQYPAVDLDKLDVEWRDRFAALPASAQVPSYDQLSRNSQPELRAEWLPPLEEGWRREVLQQ</sequence>
<dbReference type="PROSITE" id="PS51257">
    <property type="entry name" value="PROKAR_LIPOPROTEIN"/>
    <property type="match status" value="1"/>
</dbReference>
<keyword evidence="3" id="KW-1185">Reference proteome</keyword>
<dbReference type="SUPFAM" id="SSF53850">
    <property type="entry name" value="Periplasmic binding protein-like II"/>
    <property type="match status" value="1"/>
</dbReference>
<dbReference type="AlphaFoldDB" id="A4XCK2"/>
<dbReference type="PANTHER" id="PTHR42779:SF1">
    <property type="entry name" value="PROTEIN YNJB"/>
    <property type="match status" value="1"/>
</dbReference>
<dbReference type="InterPro" id="IPR006059">
    <property type="entry name" value="SBP"/>
</dbReference>
<dbReference type="HOGENOM" id="CLU_045122_0_0_11"/>
<dbReference type="EMBL" id="CP000667">
    <property type="protein sequence ID" value="ABP56659.1"/>
    <property type="molecule type" value="Genomic_DNA"/>
</dbReference>
<dbReference type="Gene3D" id="3.40.190.10">
    <property type="entry name" value="Periplasmic binding protein-like II"/>
    <property type="match status" value="2"/>
</dbReference>
<keyword evidence="1" id="KW-0732">Signal</keyword>
<gene>
    <name evidence="2" type="ordered locus">Strop_4231</name>
</gene>
<organism evidence="2 3">
    <name type="scientific">Salinispora tropica (strain ATCC BAA-916 / DSM 44818 / JCM 13857 / NBRC 105044 / CNB-440)</name>
    <dbReference type="NCBI Taxonomy" id="369723"/>
    <lineage>
        <taxon>Bacteria</taxon>
        <taxon>Bacillati</taxon>
        <taxon>Actinomycetota</taxon>
        <taxon>Actinomycetes</taxon>
        <taxon>Micromonosporales</taxon>
        <taxon>Micromonosporaceae</taxon>
        <taxon>Salinispora</taxon>
    </lineage>
</organism>
<dbReference type="Proteomes" id="UP000000235">
    <property type="component" value="Chromosome"/>
</dbReference>
<dbReference type="PANTHER" id="PTHR42779">
    <property type="entry name" value="PROTEIN YNJB"/>
    <property type="match status" value="1"/>
</dbReference>
<dbReference type="PIRSF" id="PIRSF029172">
    <property type="entry name" value="UCP029172_ABC_sbc_YnjB"/>
    <property type="match status" value="1"/>
</dbReference>
<dbReference type="InterPro" id="IPR027020">
    <property type="entry name" value="YnjB"/>
</dbReference>
<feature type="chain" id="PRO_5038345535" description="Extracellular solute-binding protein, family 1" evidence="1">
    <location>
        <begin position="24"/>
        <end position="410"/>
    </location>
</feature>
<proteinExistence type="predicted"/>
<reference evidence="3" key="1">
    <citation type="journal article" date="2007" name="Proc. Natl. Acad. Sci. U.S.A.">
        <title>Genome sequencing reveals complex secondary metabolome in the marine actinomycete Salinispora tropica.</title>
        <authorList>
            <person name="Udwary D.W."/>
            <person name="Zeigler L."/>
            <person name="Asolkar R.N."/>
            <person name="Singan V."/>
            <person name="Lapidus A."/>
            <person name="Fenical W."/>
            <person name="Jensen P.R."/>
            <person name="Moore B.S."/>
        </authorList>
    </citation>
    <scope>NUCLEOTIDE SEQUENCE [LARGE SCALE GENOMIC DNA]</scope>
    <source>
        <strain evidence="3">ATCC BAA-916 / DSM 44818 / CNB-440</strain>
    </source>
</reference>
<accession>A4XCK2</accession>